<feature type="region of interest" description="Disordered" evidence="7">
    <location>
        <begin position="1422"/>
        <end position="1460"/>
    </location>
</feature>
<evidence type="ECO:0000256" key="3">
    <source>
        <dbReference type="ARBA" id="ARBA00022729"/>
    </source>
</evidence>
<dbReference type="EMBL" id="CAJVRL010000055">
    <property type="protein sequence ID" value="CAG8954129.1"/>
    <property type="molecule type" value="Genomic_DNA"/>
</dbReference>
<evidence type="ECO:0000313" key="11">
    <source>
        <dbReference type="Proteomes" id="UP000696280"/>
    </source>
</evidence>
<dbReference type="PANTHER" id="PTHR24269:SF16">
    <property type="entry name" value="PROTEIN SLG1"/>
    <property type="match status" value="1"/>
</dbReference>
<evidence type="ECO:0000256" key="1">
    <source>
        <dbReference type="ARBA" id="ARBA00004167"/>
    </source>
</evidence>
<keyword evidence="6" id="KW-0325">Glycoprotein</keyword>
<gene>
    <name evidence="10" type="ORF">HYFRA_00009233</name>
</gene>
<protein>
    <recommendedName>
        <fullName evidence="9">WSC domain-containing protein</fullName>
    </recommendedName>
</protein>
<dbReference type="PANTHER" id="PTHR24269">
    <property type="entry name" value="KREMEN PROTEIN"/>
    <property type="match status" value="1"/>
</dbReference>
<dbReference type="InterPro" id="IPR011047">
    <property type="entry name" value="Quinoprotein_ADH-like_sf"/>
</dbReference>
<evidence type="ECO:0000256" key="5">
    <source>
        <dbReference type="ARBA" id="ARBA00023136"/>
    </source>
</evidence>
<feature type="domain" description="WSC" evidence="9">
    <location>
        <begin position="1301"/>
        <end position="1392"/>
    </location>
</feature>
<dbReference type="Proteomes" id="UP000696280">
    <property type="component" value="Unassembled WGS sequence"/>
</dbReference>
<organism evidence="10 11">
    <name type="scientific">Hymenoscyphus fraxineus</name>
    <dbReference type="NCBI Taxonomy" id="746836"/>
    <lineage>
        <taxon>Eukaryota</taxon>
        <taxon>Fungi</taxon>
        <taxon>Dikarya</taxon>
        <taxon>Ascomycota</taxon>
        <taxon>Pezizomycotina</taxon>
        <taxon>Leotiomycetes</taxon>
        <taxon>Helotiales</taxon>
        <taxon>Helotiaceae</taxon>
        <taxon>Hymenoscyphus</taxon>
    </lineage>
</organism>
<feature type="region of interest" description="Disordered" evidence="7">
    <location>
        <begin position="1230"/>
        <end position="1289"/>
    </location>
</feature>
<evidence type="ECO:0000256" key="4">
    <source>
        <dbReference type="ARBA" id="ARBA00022989"/>
    </source>
</evidence>
<dbReference type="InterPro" id="IPR002889">
    <property type="entry name" value="WSC_carb-bd"/>
</dbReference>
<keyword evidence="2" id="KW-0812">Transmembrane</keyword>
<proteinExistence type="predicted"/>
<feature type="compositionally biased region" description="Low complexity" evidence="7">
    <location>
        <begin position="1422"/>
        <end position="1450"/>
    </location>
</feature>
<keyword evidence="3 8" id="KW-0732">Signal</keyword>
<comment type="caution">
    <text evidence="10">The sequence shown here is derived from an EMBL/GenBank/DDBJ whole genome shotgun (WGS) entry which is preliminary data.</text>
</comment>
<evidence type="ECO:0000256" key="2">
    <source>
        <dbReference type="ARBA" id="ARBA00022692"/>
    </source>
</evidence>
<dbReference type="SMART" id="SM00321">
    <property type="entry name" value="WSC"/>
    <property type="match status" value="4"/>
</dbReference>
<dbReference type="OrthoDB" id="5985073at2759"/>
<feature type="domain" description="WSC" evidence="9">
    <location>
        <begin position="1469"/>
        <end position="1568"/>
    </location>
</feature>
<sequence>MGFSASIVGLPRLLSTTFVLACMLALFSGDVDALGLTDTITWGGDNSRTGYQSNHNMDPSIVGSPQFGQLFKTTLPGRYNNVPEQIFSQPLVYTTPSDGVQYLYVATAQNNVYKMNAKTGEIILKRNLHIPFLAADLDGCVDIQPHIGITATGVIDPDTNTLYLTAKTYVNQNGGNGAQGKPDGRYYVHAISVDDLSERPNFPVDLEGTVARNSPTRNFNGGIHHQRPALLHTGQYIYAGFASHCVQYNFTGWIMGWDKTTGATVERWSTEGEGVPNTTPGGGIWMSGGGIASDDAGSIFFGTGNGYASQLSTIPVNGRNPPTAIEQAAVHMTINDDGSLTLVDFFMPWEKQQLDGADKDLGTTPLEILPSEFSCGDVKRIGVITGKSGKTYWLNLDDLGGYKNGPGKLDNVIQVYQNENSVYAGAGVYPLEGGYIYINGTPPFPLSHFILLGVTMLTLKNLVIQFPTHVFKFACNAGIPSFTKVADSPSKNAYVLGVGHGTVTSLNGQIGTGLVWTSDVQGFNLRIYKAVPENGLLTQINQFNIPGTTKFTRPVFGDGRAYVGTTLGFIYGFGSPVNLPLNCSSPYDFGIANLNNATIAKKITCTALSQVTISNATLTGDANFVISNMPSIPATIETGGTFSFDAVFNPKAVGPLSSDVILSTTNNVAGFSTSTPVSLRGTGQSVNALLQVSPLTLTFQGVIAGNQVGGVNQSVLFNNLGNSPLSISEIKYSIKSEDGPFIPANGTSAEPEAGSFKFMGLPSTIPGNSGVTVQVNFDTSVTGNFAAYLNVVSNGGTKIFDVLGTAGSAPVALVEFQTPDGNDWVKYEKGSNFTFGNVTENTTRQLKLRVTNNATTDGASLSITVSKPPFGIPGIIGANNQIDLAEGTILKPGENATATLYCSVPKSQWNMDPYVGDAHWTMNVNDLEFSKQDIPFTCGAVSEQAAPLQSNGLGYYRYTGCFKEENPGRQLKSQLYSNVNNTQAMCIAACAAAGQTFCGTQYNRECWTGPTIPNLKVEDGNCNFPCAGDVNQICGGDGLDGTGSYISLFADMRSFDGNTTIPIPTPTTSGSPAPTATGGPRIRQIVGNYVFQGCYNELTVGGRALSKSTYTNDSMTLELCSSFCSEAAYFGVEYGRECYCGNTIATGSTKVANQADCDFLCPGDKTTYCGASSRLQLYALNVTGISSTVTSSTFEASSTSLSATSTSSTSVSVSAISSSSTVAISTSVTSSSSTLPLTSPTSTTIPISTSSSSSANQTPGSSTSVPTSPITTTSTSLSSSQFSTTSSAAPTGPTIIPSAGLYNYIGCYTEGTHVRALGGASYPNDTQTVPGCAASCSKFKYFGMEYSRECWCGNSFGLGALLVKDSECSMTCAGDKSSHCGASNRLNVYFKNDTASSASSVTSTTLSSSASSTSSTSISLTSTSVTRPASTSPSTISSSSTSTKVSSSTSALPSVPKPTGPLVSSGNSNFTYYSCVSEPSSGRLLQSQVLNNGTAMTIPLCLSVCSNYKYAGVEYGRECWCANKLNLVGNTGATPAKNVTDDQCNFACPGNVTEACGASSRMSLFWFDEVKAKGNGNSAHVGLVDD</sequence>
<keyword evidence="4" id="KW-1133">Transmembrane helix</keyword>
<dbReference type="InterPro" id="IPR051836">
    <property type="entry name" value="Kremen_rcpt"/>
</dbReference>
<feature type="signal peptide" evidence="8">
    <location>
        <begin position="1"/>
        <end position="33"/>
    </location>
</feature>
<accession>A0A9N9KVA1</accession>
<feature type="domain" description="WSC" evidence="9">
    <location>
        <begin position="1088"/>
        <end position="1181"/>
    </location>
</feature>
<dbReference type="PROSITE" id="PS51212">
    <property type="entry name" value="WSC"/>
    <property type="match status" value="4"/>
</dbReference>
<comment type="subcellular location">
    <subcellularLocation>
        <location evidence="1">Membrane</location>
        <topology evidence="1">Single-pass membrane protein</topology>
    </subcellularLocation>
</comment>
<name>A0A9N9KVA1_9HELO</name>
<evidence type="ECO:0000256" key="8">
    <source>
        <dbReference type="SAM" id="SignalP"/>
    </source>
</evidence>
<dbReference type="Pfam" id="PF01822">
    <property type="entry name" value="WSC"/>
    <property type="match status" value="4"/>
</dbReference>
<evidence type="ECO:0000256" key="6">
    <source>
        <dbReference type="ARBA" id="ARBA00023180"/>
    </source>
</evidence>
<feature type="chain" id="PRO_5040492396" description="WSC domain-containing protein" evidence="8">
    <location>
        <begin position="34"/>
        <end position="1586"/>
    </location>
</feature>
<keyword evidence="5" id="KW-0472">Membrane</keyword>
<dbReference type="SUPFAM" id="SSF50998">
    <property type="entry name" value="Quinoprotein alcohol dehydrogenase-like"/>
    <property type="match status" value="1"/>
</dbReference>
<evidence type="ECO:0000313" key="10">
    <source>
        <dbReference type="EMBL" id="CAG8954129.1"/>
    </source>
</evidence>
<feature type="domain" description="WSC" evidence="9">
    <location>
        <begin position="955"/>
        <end position="1046"/>
    </location>
</feature>
<keyword evidence="11" id="KW-1185">Reference proteome</keyword>
<dbReference type="GO" id="GO:0005886">
    <property type="term" value="C:plasma membrane"/>
    <property type="evidence" value="ECO:0007669"/>
    <property type="project" value="TreeGrafter"/>
</dbReference>
<reference evidence="10" key="1">
    <citation type="submission" date="2021-07" db="EMBL/GenBank/DDBJ databases">
        <authorList>
            <person name="Durling M."/>
        </authorList>
    </citation>
    <scope>NUCLEOTIDE SEQUENCE</scope>
</reference>
<evidence type="ECO:0000259" key="9">
    <source>
        <dbReference type="PROSITE" id="PS51212"/>
    </source>
</evidence>
<evidence type="ECO:0000256" key="7">
    <source>
        <dbReference type="SAM" id="MobiDB-lite"/>
    </source>
</evidence>